<gene>
    <name evidence="2" type="ORF">HannXRQ_Chr09g0256651</name>
</gene>
<sequence length="282" mass="31652">MKKVQAAEERLAKQKADFESYKRTEQWAAAAGHQHVRSLTHLLAEERKLWKEDCARENENFYRLRQEINNLKAANAALAKEKAATEATMKEAEARREAVVKEVADANVGRSRMAKIIEDLKEESRKEVEARETILGDVNRRLEEAEARATKVEEERDDLATMNAQPVADRAWMRDFGVANVANTILDALENTDAVAKVLKCAREAGYKAGYTECLTHVNALSAKKFTDDPCALRGVDTEAALRAATEAYDGLIIPALAQIEECLDADNYVDRLRTLFEPKKD</sequence>
<dbReference type="EMBL" id="CM007898">
    <property type="protein sequence ID" value="OTG15096.1"/>
    <property type="molecule type" value="Genomic_DNA"/>
</dbReference>
<dbReference type="InParanoid" id="A0A251TX03"/>
<accession>A0A251TX03</accession>
<evidence type="ECO:0000256" key="1">
    <source>
        <dbReference type="SAM" id="Coils"/>
    </source>
</evidence>
<protein>
    <submittedName>
        <fullName evidence="2">Uncharacterized protein</fullName>
    </submittedName>
</protein>
<feature type="coiled-coil region" evidence="1">
    <location>
        <begin position="135"/>
        <end position="162"/>
    </location>
</feature>
<dbReference type="Proteomes" id="UP000215914">
    <property type="component" value="Chromosome 9"/>
</dbReference>
<evidence type="ECO:0000313" key="3">
    <source>
        <dbReference type="Proteomes" id="UP000215914"/>
    </source>
</evidence>
<reference evidence="3" key="1">
    <citation type="journal article" date="2017" name="Nature">
        <title>The sunflower genome provides insights into oil metabolism, flowering and Asterid evolution.</title>
        <authorList>
            <person name="Badouin H."/>
            <person name="Gouzy J."/>
            <person name="Grassa C.J."/>
            <person name="Murat F."/>
            <person name="Staton S.E."/>
            <person name="Cottret L."/>
            <person name="Lelandais-Briere C."/>
            <person name="Owens G.L."/>
            <person name="Carrere S."/>
            <person name="Mayjonade B."/>
            <person name="Legrand L."/>
            <person name="Gill N."/>
            <person name="Kane N.C."/>
            <person name="Bowers J.E."/>
            <person name="Hubner S."/>
            <person name="Bellec A."/>
            <person name="Berard A."/>
            <person name="Berges H."/>
            <person name="Blanchet N."/>
            <person name="Boniface M.C."/>
            <person name="Brunel D."/>
            <person name="Catrice O."/>
            <person name="Chaidir N."/>
            <person name="Claudel C."/>
            <person name="Donnadieu C."/>
            <person name="Faraut T."/>
            <person name="Fievet G."/>
            <person name="Helmstetter N."/>
            <person name="King M."/>
            <person name="Knapp S.J."/>
            <person name="Lai Z."/>
            <person name="Le Paslier M.C."/>
            <person name="Lippi Y."/>
            <person name="Lorenzon L."/>
            <person name="Mandel J.R."/>
            <person name="Marage G."/>
            <person name="Marchand G."/>
            <person name="Marquand E."/>
            <person name="Bret-Mestries E."/>
            <person name="Morien E."/>
            <person name="Nambeesan S."/>
            <person name="Nguyen T."/>
            <person name="Pegot-Espagnet P."/>
            <person name="Pouilly N."/>
            <person name="Raftis F."/>
            <person name="Sallet E."/>
            <person name="Schiex T."/>
            <person name="Thomas J."/>
            <person name="Vandecasteele C."/>
            <person name="Vares D."/>
            <person name="Vear F."/>
            <person name="Vautrin S."/>
            <person name="Crespi M."/>
            <person name="Mangin B."/>
            <person name="Burke J.M."/>
            <person name="Salse J."/>
            <person name="Munos S."/>
            <person name="Vincourt P."/>
            <person name="Rieseberg L.H."/>
            <person name="Langlade N.B."/>
        </authorList>
    </citation>
    <scope>NUCLEOTIDE SEQUENCE [LARGE SCALE GENOMIC DNA]</scope>
    <source>
        <strain evidence="3">cv. SF193</strain>
    </source>
</reference>
<name>A0A251TX03_HELAN</name>
<evidence type="ECO:0000313" key="2">
    <source>
        <dbReference type="EMBL" id="OTG15096.1"/>
    </source>
</evidence>
<organism evidence="2 3">
    <name type="scientific">Helianthus annuus</name>
    <name type="common">Common sunflower</name>
    <dbReference type="NCBI Taxonomy" id="4232"/>
    <lineage>
        <taxon>Eukaryota</taxon>
        <taxon>Viridiplantae</taxon>
        <taxon>Streptophyta</taxon>
        <taxon>Embryophyta</taxon>
        <taxon>Tracheophyta</taxon>
        <taxon>Spermatophyta</taxon>
        <taxon>Magnoliopsida</taxon>
        <taxon>eudicotyledons</taxon>
        <taxon>Gunneridae</taxon>
        <taxon>Pentapetalae</taxon>
        <taxon>asterids</taxon>
        <taxon>campanulids</taxon>
        <taxon>Asterales</taxon>
        <taxon>Asteraceae</taxon>
        <taxon>Asteroideae</taxon>
        <taxon>Heliantheae alliance</taxon>
        <taxon>Heliantheae</taxon>
        <taxon>Helianthus</taxon>
    </lineage>
</organism>
<dbReference type="AlphaFoldDB" id="A0A251TX03"/>
<feature type="coiled-coil region" evidence="1">
    <location>
        <begin position="54"/>
        <end position="102"/>
    </location>
</feature>
<keyword evidence="1" id="KW-0175">Coiled coil</keyword>
<keyword evidence="3" id="KW-1185">Reference proteome</keyword>
<proteinExistence type="predicted"/>